<gene>
    <name evidence="1" type="ORF">ABR189_12970</name>
</gene>
<dbReference type="Proteomes" id="UP001549749">
    <property type="component" value="Unassembled WGS sequence"/>
</dbReference>
<proteinExistence type="predicted"/>
<protein>
    <recommendedName>
        <fullName evidence="3">Lipoprotein</fullName>
    </recommendedName>
</protein>
<name>A0ABV2T5I3_9BACT</name>
<accession>A0ABV2T5I3</accession>
<keyword evidence="2" id="KW-1185">Reference proteome</keyword>
<evidence type="ECO:0000313" key="2">
    <source>
        <dbReference type="Proteomes" id="UP001549749"/>
    </source>
</evidence>
<reference evidence="1 2" key="1">
    <citation type="submission" date="2024-06" db="EMBL/GenBank/DDBJ databases">
        <title>Chitinophaga defluvii sp. nov., isolated from municipal sewage.</title>
        <authorList>
            <person name="Zhang L."/>
        </authorList>
    </citation>
    <scope>NUCLEOTIDE SEQUENCE [LARGE SCALE GENOMIC DNA]</scope>
    <source>
        <strain evidence="1 2">H8</strain>
    </source>
</reference>
<organism evidence="1 2">
    <name type="scientific">Chitinophaga defluvii</name>
    <dbReference type="NCBI Taxonomy" id="3163343"/>
    <lineage>
        <taxon>Bacteria</taxon>
        <taxon>Pseudomonadati</taxon>
        <taxon>Bacteroidota</taxon>
        <taxon>Chitinophagia</taxon>
        <taxon>Chitinophagales</taxon>
        <taxon>Chitinophagaceae</taxon>
        <taxon>Chitinophaga</taxon>
    </lineage>
</organism>
<dbReference type="RefSeq" id="WP_354660926.1">
    <property type="nucleotide sequence ID" value="NZ_JBEXAC010000001.1"/>
</dbReference>
<dbReference type="EMBL" id="JBEXAC010000001">
    <property type="protein sequence ID" value="MET6998291.1"/>
    <property type="molecule type" value="Genomic_DNA"/>
</dbReference>
<dbReference type="PROSITE" id="PS51257">
    <property type="entry name" value="PROKAR_LIPOPROTEIN"/>
    <property type="match status" value="1"/>
</dbReference>
<evidence type="ECO:0000313" key="1">
    <source>
        <dbReference type="EMBL" id="MET6998291.1"/>
    </source>
</evidence>
<sequence>MNKIVLLLLVTMMFSGCLTYNYSKRTSSYHTDDADVGPSFYVPMSKKKAKRTVYPSEGFVAAIRQYRFEKGFFPNDLLLFEHFNEKSRQGVKHMKERGFENMHIEYLYLDSLVIGFGYRPPMPERKQEVRLEKYFTGKLIFTTKDSIFNTFTKLD</sequence>
<comment type="caution">
    <text evidence="1">The sequence shown here is derived from an EMBL/GenBank/DDBJ whole genome shotgun (WGS) entry which is preliminary data.</text>
</comment>
<evidence type="ECO:0008006" key="3">
    <source>
        <dbReference type="Google" id="ProtNLM"/>
    </source>
</evidence>